<comment type="caution">
    <text evidence="2">The sequence shown here is derived from an EMBL/GenBank/DDBJ whole genome shotgun (WGS) entry which is preliminary data.</text>
</comment>
<gene>
    <name evidence="2" type="ORF">QQS35_20910</name>
</gene>
<reference evidence="2 3" key="1">
    <citation type="submission" date="2023-06" db="EMBL/GenBank/DDBJ databases">
        <title>Aquibacillus rhizosphaerae LR5S19.</title>
        <authorList>
            <person name="Sun J.-Q."/>
        </authorList>
    </citation>
    <scope>NUCLEOTIDE SEQUENCE [LARGE SCALE GENOMIC DNA]</scope>
    <source>
        <strain evidence="2 3">LR5S19</strain>
    </source>
</reference>
<evidence type="ECO:0000256" key="1">
    <source>
        <dbReference type="SAM" id="MobiDB-lite"/>
    </source>
</evidence>
<keyword evidence="3" id="KW-1185">Reference proteome</keyword>
<dbReference type="EMBL" id="JASTZU010000063">
    <property type="protein sequence ID" value="MDL4842901.1"/>
    <property type="molecule type" value="Genomic_DNA"/>
</dbReference>
<organism evidence="2 3">
    <name type="scientific">Aquibacillus rhizosphaerae</name>
    <dbReference type="NCBI Taxonomy" id="3051431"/>
    <lineage>
        <taxon>Bacteria</taxon>
        <taxon>Bacillati</taxon>
        <taxon>Bacillota</taxon>
        <taxon>Bacilli</taxon>
        <taxon>Bacillales</taxon>
        <taxon>Bacillaceae</taxon>
        <taxon>Aquibacillus</taxon>
    </lineage>
</organism>
<dbReference type="Proteomes" id="UP001235343">
    <property type="component" value="Unassembled WGS sequence"/>
</dbReference>
<protein>
    <recommendedName>
        <fullName evidence="4">Competence protein</fullName>
    </recommendedName>
</protein>
<feature type="compositionally biased region" description="Basic and acidic residues" evidence="1">
    <location>
        <begin position="18"/>
        <end position="43"/>
    </location>
</feature>
<name>A0ABT7LEE3_9BACI</name>
<sequence length="49" mass="5761">MSRKSKSKRFTQQGADSVKQHDERFPYHERFSDVQESKEKADKQTLGGF</sequence>
<evidence type="ECO:0008006" key="4">
    <source>
        <dbReference type="Google" id="ProtNLM"/>
    </source>
</evidence>
<accession>A0ABT7LEE3</accession>
<feature type="region of interest" description="Disordered" evidence="1">
    <location>
        <begin position="1"/>
        <end position="49"/>
    </location>
</feature>
<evidence type="ECO:0000313" key="2">
    <source>
        <dbReference type="EMBL" id="MDL4842901.1"/>
    </source>
</evidence>
<evidence type="ECO:0000313" key="3">
    <source>
        <dbReference type="Proteomes" id="UP001235343"/>
    </source>
</evidence>
<dbReference type="RefSeq" id="WP_285934193.1">
    <property type="nucleotide sequence ID" value="NZ_JASTZU010000063.1"/>
</dbReference>
<proteinExistence type="predicted"/>